<dbReference type="PANTHER" id="PTHR28243">
    <property type="entry name" value="AGL049CP"/>
    <property type="match status" value="1"/>
</dbReference>
<organism evidence="2 3">
    <name type="scientific">Gigaspora margarita</name>
    <dbReference type="NCBI Taxonomy" id="4874"/>
    <lineage>
        <taxon>Eukaryota</taxon>
        <taxon>Fungi</taxon>
        <taxon>Fungi incertae sedis</taxon>
        <taxon>Mucoromycota</taxon>
        <taxon>Glomeromycotina</taxon>
        <taxon>Glomeromycetes</taxon>
        <taxon>Diversisporales</taxon>
        <taxon>Gigasporaceae</taxon>
        <taxon>Gigaspora</taxon>
    </lineage>
</organism>
<dbReference type="Gene3D" id="2.30.110.10">
    <property type="entry name" value="Electron Transport, Fmn-binding Protein, Chain A"/>
    <property type="match status" value="1"/>
</dbReference>
<dbReference type="InterPro" id="IPR024624">
    <property type="entry name" value="Pyridox_Oxase_Alr4036_FMN-bd"/>
</dbReference>
<gene>
    <name evidence="2" type="ORF">F8M41_024056</name>
</gene>
<dbReference type="EMBL" id="WTPW01000804">
    <property type="protein sequence ID" value="KAF0478373.1"/>
    <property type="molecule type" value="Genomic_DNA"/>
</dbReference>
<dbReference type="AlphaFoldDB" id="A0A8H4ACC5"/>
<accession>A0A8H4ACC5</accession>
<dbReference type="GO" id="GO:0010181">
    <property type="term" value="F:FMN binding"/>
    <property type="evidence" value="ECO:0007669"/>
    <property type="project" value="InterPro"/>
</dbReference>
<sequence length="271" mass="31406">MSSAPWKPILKSLISENIKNMKTSTPLLPMQFSTFDTLTCRPTNRSVMFRGFLGEKKDENYKNELMEYLNSISPDANLKELNPEIETDLLVITTDIRSSKVKHLLENPGFESCWWFPVTSDQFRLSGNAYVFSSSTNSIITHFPSDMLLSFYSSVNSTSQIKHFDWEQERKKYWYGISSDIRANFLRFPSGQEINEGEIPNVVRELDPIGKNIEEKLLVNEALENFALVVMKVDYVDHLDLTSIPKRITWKFQKSDDGLNKGEWIKKNFTY</sequence>
<dbReference type="PANTHER" id="PTHR28243:SF1">
    <property type="entry name" value="PYRIDOXAMINE 5'-PHOSPHATE OXIDASE ALR4036 FAMILY FMN-BINDING DOMAIN-CONTAINING PROTEIN"/>
    <property type="match status" value="1"/>
</dbReference>
<dbReference type="OrthoDB" id="434253at2759"/>
<feature type="domain" description="Pyridoxamine 5'-phosphate oxidase Alr4036 family FMN-binding" evidence="1">
    <location>
        <begin position="4"/>
        <end position="132"/>
    </location>
</feature>
<dbReference type="SUPFAM" id="SSF50475">
    <property type="entry name" value="FMN-binding split barrel"/>
    <property type="match status" value="1"/>
</dbReference>
<evidence type="ECO:0000313" key="2">
    <source>
        <dbReference type="EMBL" id="KAF0478373.1"/>
    </source>
</evidence>
<comment type="caution">
    <text evidence="2">The sequence shown here is derived from an EMBL/GenBank/DDBJ whole genome shotgun (WGS) entry which is preliminary data.</text>
</comment>
<name>A0A8H4ACC5_GIGMA</name>
<proteinExistence type="predicted"/>
<dbReference type="InterPro" id="IPR012349">
    <property type="entry name" value="Split_barrel_FMN-bd"/>
</dbReference>
<dbReference type="Proteomes" id="UP000439903">
    <property type="component" value="Unassembled WGS sequence"/>
</dbReference>
<protein>
    <submittedName>
        <fullName evidence="2">Pyridoxamine 5-phosphate oxidase-domain-containing protein</fullName>
    </submittedName>
</protein>
<evidence type="ECO:0000313" key="3">
    <source>
        <dbReference type="Proteomes" id="UP000439903"/>
    </source>
</evidence>
<keyword evidence="3" id="KW-1185">Reference proteome</keyword>
<reference evidence="2 3" key="1">
    <citation type="journal article" date="2019" name="Environ. Microbiol.">
        <title>At the nexus of three kingdoms: the genome of the mycorrhizal fungus Gigaspora margarita provides insights into plant, endobacterial and fungal interactions.</title>
        <authorList>
            <person name="Venice F."/>
            <person name="Ghignone S."/>
            <person name="Salvioli di Fossalunga A."/>
            <person name="Amselem J."/>
            <person name="Novero M."/>
            <person name="Xianan X."/>
            <person name="Sedzielewska Toro K."/>
            <person name="Morin E."/>
            <person name="Lipzen A."/>
            <person name="Grigoriev I.V."/>
            <person name="Henrissat B."/>
            <person name="Martin F.M."/>
            <person name="Bonfante P."/>
        </authorList>
    </citation>
    <scope>NUCLEOTIDE SEQUENCE [LARGE SCALE GENOMIC DNA]</scope>
    <source>
        <strain evidence="2 3">BEG34</strain>
    </source>
</reference>
<dbReference type="Pfam" id="PF12766">
    <property type="entry name" value="Pyridox_oxase_2"/>
    <property type="match status" value="1"/>
</dbReference>
<evidence type="ECO:0000259" key="1">
    <source>
        <dbReference type="Pfam" id="PF12766"/>
    </source>
</evidence>